<keyword evidence="3 10" id="KW-0479">Metal-binding</keyword>
<evidence type="ECO:0000313" key="15">
    <source>
        <dbReference type="Proteomes" id="UP000250796"/>
    </source>
</evidence>
<keyword evidence="10" id="KW-0533">Nickel</keyword>
<keyword evidence="6 10" id="KW-0464">Manganese</keyword>
<evidence type="ECO:0000256" key="8">
    <source>
        <dbReference type="ARBA" id="ARBA00023295"/>
    </source>
</evidence>
<accession>A0A7Z7PQH5</accession>
<keyword evidence="4 12" id="KW-0378">Hydrolase</keyword>
<dbReference type="PANTHER" id="PTHR32092:SF6">
    <property type="entry name" value="ALPHA-GALACTOSIDASE"/>
    <property type="match status" value="1"/>
</dbReference>
<dbReference type="NCBIfam" id="NF011657">
    <property type="entry name" value="PRK15076.1"/>
    <property type="match status" value="1"/>
</dbReference>
<keyword evidence="10" id="KW-0408">Iron</keyword>
<comment type="similarity">
    <text evidence="2 12">Belongs to the glycosyl hydrolase 4 family.</text>
</comment>
<evidence type="ECO:0000313" key="14">
    <source>
        <dbReference type="EMBL" id="SSC12437.1"/>
    </source>
</evidence>
<dbReference type="RefSeq" id="WP_169698760.1">
    <property type="nucleotide sequence ID" value="NZ_LS974202.1"/>
</dbReference>
<dbReference type="PRINTS" id="PR00732">
    <property type="entry name" value="GLHYDRLASE4"/>
</dbReference>
<dbReference type="PANTHER" id="PTHR32092">
    <property type="entry name" value="6-PHOSPHO-BETA-GLUCOSIDASE-RELATED"/>
    <property type="match status" value="1"/>
</dbReference>
<dbReference type="Proteomes" id="UP000250796">
    <property type="component" value="Chromosome MESINF"/>
</dbReference>
<dbReference type="EMBL" id="LS974202">
    <property type="protein sequence ID" value="SSC12437.1"/>
    <property type="molecule type" value="Genomic_DNA"/>
</dbReference>
<evidence type="ECO:0000256" key="7">
    <source>
        <dbReference type="ARBA" id="ARBA00023277"/>
    </source>
</evidence>
<feature type="binding site" evidence="10">
    <location>
        <position position="167"/>
    </location>
    <ligand>
        <name>Mn(2+)</name>
        <dbReference type="ChEBI" id="CHEBI:29035"/>
    </ligand>
</feature>
<feature type="binding site" evidence="10">
    <location>
        <position position="197"/>
    </location>
    <ligand>
        <name>Mn(2+)</name>
        <dbReference type="ChEBI" id="CHEBI:29035"/>
    </ligand>
</feature>
<evidence type="ECO:0000256" key="11">
    <source>
        <dbReference type="PIRSR" id="PIRSR601088-4"/>
    </source>
</evidence>
<dbReference type="GO" id="GO:0005975">
    <property type="term" value="P:carbohydrate metabolic process"/>
    <property type="evidence" value="ECO:0007669"/>
    <property type="project" value="InterPro"/>
</dbReference>
<dbReference type="InterPro" id="IPR036291">
    <property type="entry name" value="NAD(P)-bd_dom_sf"/>
</dbReference>
<proteinExistence type="inferred from homology"/>
<dbReference type="InterPro" id="IPR053715">
    <property type="entry name" value="GH4_Enzyme_sf"/>
</dbReference>
<feature type="domain" description="Glycosyl hydrolase family 4 C-terminal" evidence="13">
    <location>
        <begin position="192"/>
        <end position="416"/>
    </location>
</feature>
<dbReference type="GO" id="GO:0016616">
    <property type="term" value="F:oxidoreductase activity, acting on the CH-OH group of donors, NAD or NADP as acceptor"/>
    <property type="evidence" value="ECO:0007669"/>
    <property type="project" value="InterPro"/>
</dbReference>
<evidence type="ECO:0000256" key="12">
    <source>
        <dbReference type="RuleBase" id="RU361152"/>
    </source>
</evidence>
<dbReference type="GO" id="GO:0004553">
    <property type="term" value="F:hydrolase activity, hydrolyzing O-glycosyl compounds"/>
    <property type="evidence" value="ECO:0007669"/>
    <property type="project" value="InterPro"/>
</dbReference>
<dbReference type="AlphaFoldDB" id="A0A7Z7PQH5"/>
<evidence type="ECO:0000256" key="4">
    <source>
        <dbReference type="ARBA" id="ARBA00022801"/>
    </source>
</evidence>
<dbReference type="GO" id="GO:0046872">
    <property type="term" value="F:metal ion binding"/>
    <property type="evidence" value="ECO:0007669"/>
    <property type="project" value="UniProtKB-KW"/>
</dbReference>
<keyword evidence="8 12" id="KW-0326">Glycosidase</keyword>
<keyword evidence="10" id="KW-0170">Cobalt</keyword>
<feature type="site" description="Increases basicity of active site Tyr" evidence="11">
    <location>
        <position position="108"/>
    </location>
</feature>
<dbReference type="Gene3D" id="3.90.1820.10">
    <property type="entry name" value="AglA-like glucosidase"/>
    <property type="match status" value="1"/>
</dbReference>
<name>A0A7Z7PQH5_9BACT</name>
<dbReference type="SUPFAM" id="SSF56327">
    <property type="entry name" value="LDH C-terminal domain-like"/>
    <property type="match status" value="1"/>
</dbReference>
<dbReference type="InterPro" id="IPR001088">
    <property type="entry name" value="Glyco_hydro_4"/>
</dbReference>
<dbReference type="SUPFAM" id="SSF51735">
    <property type="entry name" value="NAD(P)-binding Rossmann-fold domains"/>
    <property type="match status" value="1"/>
</dbReference>
<dbReference type="Pfam" id="PF11975">
    <property type="entry name" value="Glyco_hydro_4C"/>
    <property type="match status" value="1"/>
</dbReference>
<evidence type="ECO:0000256" key="5">
    <source>
        <dbReference type="ARBA" id="ARBA00023027"/>
    </source>
</evidence>
<evidence type="ECO:0000256" key="10">
    <source>
        <dbReference type="PIRSR" id="PIRSR601088-3"/>
    </source>
</evidence>
<organism evidence="14 15">
    <name type="scientific">Mesotoga infera</name>
    <dbReference type="NCBI Taxonomy" id="1236046"/>
    <lineage>
        <taxon>Bacteria</taxon>
        <taxon>Thermotogati</taxon>
        <taxon>Thermotogota</taxon>
        <taxon>Thermotogae</taxon>
        <taxon>Kosmotogales</taxon>
        <taxon>Kosmotogaceae</taxon>
        <taxon>Mesotoga</taxon>
    </lineage>
</organism>
<comment type="cofactor">
    <cofactor evidence="1">
        <name>Mn(2+)</name>
        <dbReference type="ChEBI" id="CHEBI:29035"/>
    </cofactor>
</comment>
<keyword evidence="15" id="KW-1185">Reference proteome</keyword>
<sequence>MKISIIGAGSIIFTRKLIKDLLSYPDLRNVKISLMDIDSERLDITGKIVEELIIEAGSNTRIVKTTDLESAVEKSDFVINTVQIGGQAATEIDFDIPEKYGLKQTIADTHGVGGIFRFLRTVPFLRKLVSVVERKAPGALLINFTNPMSMCMWYIKSISDQPAIGLCHSVPHTVRQIAGYIGLDSRDINFSIAGINHMAWVLELSDGGRDLYPLLREAMENPAISAMDPVRFDIMKRFSYFVTESSEHMSEYVPFYIKNPAEIDRLKIPIREYLKRLERHAKAYEIYKDVYIKGLTYRKSEGEILYPQYFGAETSAEEATKEYAIEIIDSLVNSHTREVYAIVENRGAIENLPFTAQVEVPCIVNGNGIRPVCIGALPTQLAALNMSQIQVQQLAVKGALEGSKDCIKYALMLDPLASSILTTKEISDMTEELFQAHAVYLDEIFN</sequence>
<evidence type="ECO:0000256" key="9">
    <source>
        <dbReference type="PIRSR" id="PIRSR601088-2"/>
    </source>
</evidence>
<evidence type="ECO:0000256" key="1">
    <source>
        <dbReference type="ARBA" id="ARBA00001936"/>
    </source>
</evidence>
<comment type="cofactor">
    <cofactor evidence="12">
        <name>NAD(+)</name>
        <dbReference type="ChEBI" id="CHEBI:57540"/>
    </cofactor>
    <text evidence="12">Binds 1 NAD(+) per subunit.</text>
</comment>
<evidence type="ECO:0000259" key="13">
    <source>
        <dbReference type="Pfam" id="PF11975"/>
    </source>
</evidence>
<evidence type="ECO:0000256" key="2">
    <source>
        <dbReference type="ARBA" id="ARBA00010141"/>
    </source>
</evidence>
<keyword evidence="5 12" id="KW-0520">NAD</keyword>
<dbReference type="InterPro" id="IPR015955">
    <property type="entry name" value="Lactate_DH/Glyco_Ohase_4_C"/>
</dbReference>
<gene>
    <name evidence="14" type="ORF">MESINF_0988</name>
</gene>
<reference evidence="14 15" key="1">
    <citation type="submission" date="2017-01" db="EMBL/GenBank/DDBJ databases">
        <authorList>
            <person name="Erauso G."/>
        </authorList>
    </citation>
    <scope>NUCLEOTIDE SEQUENCE [LARGE SCALE GENOMIC DNA]</scope>
    <source>
        <strain evidence="14">MESINF1</strain>
    </source>
</reference>
<feature type="binding site" evidence="9">
    <location>
        <position position="146"/>
    </location>
    <ligand>
        <name>substrate</name>
    </ligand>
</feature>
<dbReference type="Pfam" id="PF02056">
    <property type="entry name" value="Glyco_hydro_4"/>
    <property type="match status" value="1"/>
</dbReference>
<protein>
    <submittedName>
        <fullName evidence="14">Glycoside hydrolase family 4</fullName>
    </submittedName>
</protein>
<dbReference type="InterPro" id="IPR022616">
    <property type="entry name" value="Glyco_hydro_4_C"/>
</dbReference>
<keyword evidence="7" id="KW-0119">Carbohydrate metabolism</keyword>
<evidence type="ECO:0000256" key="3">
    <source>
        <dbReference type="ARBA" id="ARBA00022723"/>
    </source>
</evidence>
<evidence type="ECO:0000256" key="6">
    <source>
        <dbReference type="ARBA" id="ARBA00023211"/>
    </source>
</evidence>
<dbReference type="KEGG" id="minf:MESINF_0988"/>